<evidence type="ECO:0000313" key="4">
    <source>
        <dbReference type="EMBL" id="MFC4102299.1"/>
    </source>
</evidence>
<sequence>MIVTITGIGAAVVLACAFATDLRAMRIPNLLTVTAFAAGMTCQLLTAGWQGGQIALMGALAGFLPFFLLYLFKGIGAGDVKLFAALGAWLGAAAVLNVAMYAILYAGALGVLYMLGSRPFCRRMLSSMAVLLSPGAAGKRLVLHGWETGAKRFPFMIAVLPAAVSVWVMGI</sequence>
<keyword evidence="2" id="KW-1133">Transmembrane helix</keyword>
<feature type="transmembrane region" description="Helical" evidence="2">
    <location>
        <begin position="54"/>
        <end position="72"/>
    </location>
</feature>
<dbReference type="Pfam" id="PF01478">
    <property type="entry name" value="Peptidase_A24"/>
    <property type="match status" value="1"/>
</dbReference>
<dbReference type="EMBL" id="JBHSAM010000033">
    <property type="protein sequence ID" value="MFC4102299.1"/>
    <property type="molecule type" value="Genomic_DNA"/>
</dbReference>
<dbReference type="EC" id="3.4.23.43" evidence="4"/>
<gene>
    <name evidence="4" type="ORF">ACFOZ8_22030</name>
</gene>
<proteinExistence type="inferred from homology"/>
<feature type="transmembrane region" description="Helical" evidence="2">
    <location>
        <begin position="153"/>
        <end position="170"/>
    </location>
</feature>
<name>A0ABV8K8N1_9BACL</name>
<keyword evidence="5" id="KW-1185">Reference proteome</keyword>
<dbReference type="Proteomes" id="UP001595715">
    <property type="component" value="Unassembled WGS sequence"/>
</dbReference>
<evidence type="ECO:0000259" key="3">
    <source>
        <dbReference type="Pfam" id="PF01478"/>
    </source>
</evidence>
<dbReference type="PANTHER" id="PTHR30487">
    <property type="entry name" value="TYPE 4 PREPILIN-LIKE PROTEINS LEADER PEPTIDE-PROCESSING ENZYME"/>
    <property type="match status" value="1"/>
</dbReference>
<reference evidence="5" key="1">
    <citation type="journal article" date="2019" name="Int. J. Syst. Evol. Microbiol.">
        <title>The Global Catalogue of Microorganisms (GCM) 10K type strain sequencing project: providing services to taxonomists for standard genome sequencing and annotation.</title>
        <authorList>
            <consortium name="The Broad Institute Genomics Platform"/>
            <consortium name="The Broad Institute Genome Sequencing Center for Infectious Disease"/>
            <person name="Wu L."/>
            <person name="Ma J."/>
        </authorList>
    </citation>
    <scope>NUCLEOTIDE SEQUENCE [LARGE SCALE GENOMIC DNA]</scope>
    <source>
        <strain evidence="5">IBRC-M 10987</strain>
    </source>
</reference>
<dbReference type="InterPro" id="IPR050882">
    <property type="entry name" value="Prepilin_peptidase/N-MTase"/>
</dbReference>
<feature type="transmembrane region" description="Helical" evidence="2">
    <location>
        <begin position="92"/>
        <end position="115"/>
    </location>
</feature>
<organism evidence="4 5">
    <name type="scientific">Paenibacillus xanthanilyticus</name>
    <dbReference type="NCBI Taxonomy" id="1783531"/>
    <lineage>
        <taxon>Bacteria</taxon>
        <taxon>Bacillati</taxon>
        <taxon>Bacillota</taxon>
        <taxon>Bacilli</taxon>
        <taxon>Bacillales</taxon>
        <taxon>Paenibacillaceae</taxon>
        <taxon>Paenibacillus</taxon>
    </lineage>
</organism>
<evidence type="ECO:0000256" key="2">
    <source>
        <dbReference type="SAM" id="Phobius"/>
    </source>
</evidence>
<comment type="caution">
    <text evidence="4">The sequence shown here is derived from an EMBL/GenBank/DDBJ whole genome shotgun (WGS) entry which is preliminary data.</text>
</comment>
<comment type="similarity">
    <text evidence="1">Belongs to the peptidase A24 family.</text>
</comment>
<keyword evidence="2" id="KW-0472">Membrane</keyword>
<dbReference type="Gene3D" id="1.20.120.1220">
    <property type="match status" value="1"/>
</dbReference>
<dbReference type="GO" id="GO:0004190">
    <property type="term" value="F:aspartic-type endopeptidase activity"/>
    <property type="evidence" value="ECO:0007669"/>
    <property type="project" value="UniProtKB-EC"/>
</dbReference>
<evidence type="ECO:0000313" key="5">
    <source>
        <dbReference type="Proteomes" id="UP001595715"/>
    </source>
</evidence>
<keyword evidence="4" id="KW-0378">Hydrolase</keyword>
<dbReference type="RefSeq" id="WP_377720922.1">
    <property type="nucleotide sequence ID" value="NZ_JBHSAM010000033.1"/>
</dbReference>
<dbReference type="PANTHER" id="PTHR30487:SF0">
    <property type="entry name" value="PREPILIN LEADER PEPTIDASE_N-METHYLTRANSFERASE-RELATED"/>
    <property type="match status" value="1"/>
</dbReference>
<dbReference type="InterPro" id="IPR000045">
    <property type="entry name" value="Prepilin_IV_endopep_pep"/>
</dbReference>
<protein>
    <submittedName>
        <fullName evidence="4">Prepilin peptidase</fullName>
        <ecNumber evidence="4">3.4.23.43</ecNumber>
    </submittedName>
</protein>
<feature type="transmembrane region" description="Helical" evidence="2">
    <location>
        <begin position="29"/>
        <end position="47"/>
    </location>
</feature>
<evidence type="ECO:0000256" key="1">
    <source>
        <dbReference type="ARBA" id="ARBA00005801"/>
    </source>
</evidence>
<keyword evidence="2" id="KW-0812">Transmembrane</keyword>
<accession>A0ABV8K8N1</accession>
<feature type="domain" description="Prepilin type IV endopeptidase peptidase" evidence="3">
    <location>
        <begin position="11"/>
        <end position="110"/>
    </location>
</feature>